<name>A0AAV7WXP3_PLEWA</name>
<evidence type="ECO:0000313" key="2">
    <source>
        <dbReference type="EMBL" id="KAJ1218902.1"/>
    </source>
</evidence>
<organism evidence="2 3">
    <name type="scientific">Pleurodeles waltl</name>
    <name type="common">Iberian ribbed newt</name>
    <dbReference type="NCBI Taxonomy" id="8319"/>
    <lineage>
        <taxon>Eukaryota</taxon>
        <taxon>Metazoa</taxon>
        <taxon>Chordata</taxon>
        <taxon>Craniata</taxon>
        <taxon>Vertebrata</taxon>
        <taxon>Euteleostomi</taxon>
        <taxon>Amphibia</taxon>
        <taxon>Batrachia</taxon>
        <taxon>Caudata</taxon>
        <taxon>Salamandroidea</taxon>
        <taxon>Salamandridae</taxon>
        <taxon>Pleurodelinae</taxon>
        <taxon>Pleurodeles</taxon>
    </lineage>
</organism>
<reference evidence="2" key="1">
    <citation type="journal article" date="2022" name="bioRxiv">
        <title>Sequencing and chromosome-scale assembly of the giantPleurodeles waltlgenome.</title>
        <authorList>
            <person name="Brown T."/>
            <person name="Elewa A."/>
            <person name="Iarovenko S."/>
            <person name="Subramanian E."/>
            <person name="Araus A.J."/>
            <person name="Petzold A."/>
            <person name="Susuki M."/>
            <person name="Suzuki K.-i.T."/>
            <person name="Hayashi T."/>
            <person name="Toyoda A."/>
            <person name="Oliveira C."/>
            <person name="Osipova E."/>
            <person name="Leigh N.D."/>
            <person name="Simon A."/>
            <person name="Yun M.H."/>
        </authorList>
    </citation>
    <scope>NUCLEOTIDE SEQUENCE</scope>
    <source>
        <strain evidence="2">20211129_DDA</strain>
        <tissue evidence="2">Liver</tissue>
    </source>
</reference>
<dbReference type="AlphaFoldDB" id="A0AAV7WXP3"/>
<dbReference type="EMBL" id="JANPWB010000001">
    <property type="protein sequence ID" value="KAJ1218902.1"/>
    <property type="molecule type" value="Genomic_DNA"/>
</dbReference>
<proteinExistence type="predicted"/>
<sequence length="119" mass="12989">MTGHPHVSSLEKPETPRGPISFTWRASMGPAKLLTVSWLCSHSVAPTEVIHQFRSRPGKAGLVKSRPRGFTTRMSPAPAKQPTVPRLRLHSAVPATVPRWVLSWPERPGFAQAGGVIPE</sequence>
<feature type="region of interest" description="Disordered" evidence="1">
    <location>
        <begin position="1"/>
        <end position="21"/>
    </location>
</feature>
<dbReference type="Proteomes" id="UP001066276">
    <property type="component" value="Chromosome 1_1"/>
</dbReference>
<evidence type="ECO:0000256" key="1">
    <source>
        <dbReference type="SAM" id="MobiDB-lite"/>
    </source>
</evidence>
<gene>
    <name evidence="2" type="ORF">NDU88_006473</name>
</gene>
<feature type="region of interest" description="Disordered" evidence="1">
    <location>
        <begin position="58"/>
        <end position="84"/>
    </location>
</feature>
<evidence type="ECO:0000313" key="3">
    <source>
        <dbReference type="Proteomes" id="UP001066276"/>
    </source>
</evidence>
<protein>
    <submittedName>
        <fullName evidence="2">Uncharacterized protein</fullName>
    </submittedName>
</protein>
<accession>A0AAV7WXP3</accession>
<keyword evidence="3" id="KW-1185">Reference proteome</keyword>
<comment type="caution">
    <text evidence="2">The sequence shown here is derived from an EMBL/GenBank/DDBJ whole genome shotgun (WGS) entry which is preliminary data.</text>
</comment>